<dbReference type="Proteomes" id="UP000792457">
    <property type="component" value="Unassembled WGS sequence"/>
</dbReference>
<dbReference type="EMBL" id="KZ308150">
    <property type="protein sequence ID" value="KAG8223031.1"/>
    <property type="molecule type" value="Genomic_DNA"/>
</dbReference>
<name>A0A8K0JVA0_LADFU</name>
<comment type="caution">
    <text evidence="1">The sequence shown here is derived from an EMBL/GenBank/DDBJ whole genome shotgun (WGS) entry which is preliminary data.</text>
</comment>
<proteinExistence type="predicted"/>
<evidence type="ECO:0000313" key="1">
    <source>
        <dbReference type="EMBL" id="KAG8223031.1"/>
    </source>
</evidence>
<organism evidence="1 2">
    <name type="scientific">Ladona fulva</name>
    <name type="common">Scarce chaser dragonfly</name>
    <name type="synonym">Libellula fulva</name>
    <dbReference type="NCBI Taxonomy" id="123851"/>
    <lineage>
        <taxon>Eukaryota</taxon>
        <taxon>Metazoa</taxon>
        <taxon>Ecdysozoa</taxon>
        <taxon>Arthropoda</taxon>
        <taxon>Hexapoda</taxon>
        <taxon>Insecta</taxon>
        <taxon>Pterygota</taxon>
        <taxon>Palaeoptera</taxon>
        <taxon>Odonata</taxon>
        <taxon>Epiprocta</taxon>
        <taxon>Anisoptera</taxon>
        <taxon>Libelluloidea</taxon>
        <taxon>Libellulidae</taxon>
        <taxon>Ladona</taxon>
    </lineage>
</organism>
<keyword evidence="2" id="KW-1185">Reference proteome</keyword>
<protein>
    <submittedName>
        <fullName evidence="1">Uncharacterized protein</fullName>
    </submittedName>
</protein>
<sequence length="238" mass="26425">MERIFALVIRRLRRPRPEFEYQNIKRSGSYHDGQRQGRAEAAAGGVHIPLRERCGVLRHPFRISLPRRILALHHRSHHRPRLLSSHPPLFLPMRRQVDQQVARQNQGSRPTFHRSVCHCDIDKNRTSSLGHKQNPSGTMTDKRTVCCFRVRVPCRYGRTNSSCSDTPSDITNDLLSSSTYPMEAACIANTAYAVNTGFDTSYSANPSCSLDVGDMSCSADASCSAADASCCAGDASCC</sequence>
<reference evidence="1" key="1">
    <citation type="submission" date="2013-04" db="EMBL/GenBank/DDBJ databases">
        <authorList>
            <person name="Qu J."/>
            <person name="Murali S.C."/>
            <person name="Bandaranaike D."/>
            <person name="Bellair M."/>
            <person name="Blankenburg K."/>
            <person name="Chao H."/>
            <person name="Dinh H."/>
            <person name="Doddapaneni H."/>
            <person name="Downs B."/>
            <person name="Dugan-Rocha S."/>
            <person name="Elkadiri S."/>
            <person name="Gnanaolivu R.D."/>
            <person name="Hernandez B."/>
            <person name="Javaid M."/>
            <person name="Jayaseelan J.C."/>
            <person name="Lee S."/>
            <person name="Li M."/>
            <person name="Ming W."/>
            <person name="Munidasa M."/>
            <person name="Muniz J."/>
            <person name="Nguyen L."/>
            <person name="Ongeri F."/>
            <person name="Osuji N."/>
            <person name="Pu L.-L."/>
            <person name="Puazo M."/>
            <person name="Qu C."/>
            <person name="Quiroz J."/>
            <person name="Raj R."/>
            <person name="Weissenberger G."/>
            <person name="Xin Y."/>
            <person name="Zou X."/>
            <person name="Han Y."/>
            <person name="Richards S."/>
            <person name="Worley K."/>
            <person name="Muzny D."/>
            <person name="Gibbs R."/>
        </authorList>
    </citation>
    <scope>NUCLEOTIDE SEQUENCE</scope>
    <source>
        <strain evidence="1">Sampled in the wild</strain>
    </source>
</reference>
<gene>
    <name evidence="1" type="ORF">J437_LFUL001353</name>
</gene>
<dbReference type="AlphaFoldDB" id="A0A8K0JVA0"/>
<reference evidence="1" key="2">
    <citation type="submission" date="2017-10" db="EMBL/GenBank/DDBJ databases">
        <title>Ladona fulva Genome sequencing and assembly.</title>
        <authorList>
            <person name="Murali S."/>
            <person name="Richards S."/>
            <person name="Bandaranaike D."/>
            <person name="Bellair M."/>
            <person name="Blankenburg K."/>
            <person name="Chao H."/>
            <person name="Dinh H."/>
            <person name="Doddapaneni H."/>
            <person name="Dugan-Rocha S."/>
            <person name="Elkadiri S."/>
            <person name="Gnanaolivu R."/>
            <person name="Hernandez B."/>
            <person name="Skinner E."/>
            <person name="Javaid M."/>
            <person name="Lee S."/>
            <person name="Li M."/>
            <person name="Ming W."/>
            <person name="Munidasa M."/>
            <person name="Muniz J."/>
            <person name="Nguyen L."/>
            <person name="Hughes D."/>
            <person name="Osuji N."/>
            <person name="Pu L.-L."/>
            <person name="Puazo M."/>
            <person name="Qu C."/>
            <person name="Quiroz J."/>
            <person name="Raj R."/>
            <person name="Weissenberger G."/>
            <person name="Xin Y."/>
            <person name="Zou X."/>
            <person name="Han Y."/>
            <person name="Worley K."/>
            <person name="Muzny D."/>
            <person name="Gibbs R."/>
        </authorList>
    </citation>
    <scope>NUCLEOTIDE SEQUENCE</scope>
    <source>
        <strain evidence="1">Sampled in the wild</strain>
    </source>
</reference>
<evidence type="ECO:0000313" key="2">
    <source>
        <dbReference type="Proteomes" id="UP000792457"/>
    </source>
</evidence>
<accession>A0A8K0JVA0</accession>